<name>A0A8S1MVQ2_PARPR</name>
<evidence type="ECO:0000256" key="1">
    <source>
        <dbReference type="SAM" id="Phobius"/>
    </source>
</evidence>
<protein>
    <recommendedName>
        <fullName evidence="4">Transmembrane protein</fullName>
    </recommendedName>
</protein>
<keyword evidence="1" id="KW-1133">Transmembrane helix</keyword>
<keyword evidence="1" id="KW-0812">Transmembrane</keyword>
<evidence type="ECO:0000313" key="2">
    <source>
        <dbReference type="EMBL" id="CAD8084428.1"/>
    </source>
</evidence>
<gene>
    <name evidence="2" type="ORF">PPRIM_AZ9-3.1.T0720058</name>
</gene>
<keyword evidence="3" id="KW-1185">Reference proteome</keyword>
<dbReference type="AlphaFoldDB" id="A0A8S1MVQ2"/>
<accession>A0A8S1MVQ2</accession>
<feature type="transmembrane region" description="Helical" evidence="1">
    <location>
        <begin position="75"/>
        <end position="108"/>
    </location>
</feature>
<comment type="caution">
    <text evidence="2">The sequence shown here is derived from an EMBL/GenBank/DDBJ whole genome shotgun (WGS) entry which is preliminary data.</text>
</comment>
<reference evidence="2" key="1">
    <citation type="submission" date="2021-01" db="EMBL/GenBank/DDBJ databases">
        <authorList>
            <consortium name="Genoscope - CEA"/>
            <person name="William W."/>
        </authorList>
    </citation>
    <scope>NUCLEOTIDE SEQUENCE</scope>
</reference>
<dbReference type="EMBL" id="CAJJDM010000075">
    <property type="protein sequence ID" value="CAD8084428.1"/>
    <property type="molecule type" value="Genomic_DNA"/>
</dbReference>
<keyword evidence="1" id="KW-0472">Membrane</keyword>
<evidence type="ECO:0008006" key="4">
    <source>
        <dbReference type="Google" id="ProtNLM"/>
    </source>
</evidence>
<evidence type="ECO:0000313" key="3">
    <source>
        <dbReference type="Proteomes" id="UP000688137"/>
    </source>
</evidence>
<proteinExistence type="predicted"/>
<organism evidence="2 3">
    <name type="scientific">Paramecium primaurelia</name>
    <dbReference type="NCBI Taxonomy" id="5886"/>
    <lineage>
        <taxon>Eukaryota</taxon>
        <taxon>Sar</taxon>
        <taxon>Alveolata</taxon>
        <taxon>Ciliophora</taxon>
        <taxon>Intramacronucleata</taxon>
        <taxon>Oligohymenophorea</taxon>
        <taxon>Peniculida</taxon>
        <taxon>Parameciidae</taxon>
        <taxon>Paramecium</taxon>
    </lineage>
</organism>
<sequence>MKNEIKKYKTKHTLQNLEKKKKNTELQSVLLLSYPDIGITQFKIKFFLFTQKSGKIKYYQDTILSIHSYKLDDDIYVCLLFFTLLKLLFNLFVVLFIIYAQTILFYYIQDPHHWKKSQPPQPYQPTNPSTIIMYSNYPITIINPSIMHNIIFNHVHFYFQNNESML</sequence>
<dbReference type="Proteomes" id="UP000688137">
    <property type="component" value="Unassembled WGS sequence"/>
</dbReference>